<feature type="region of interest" description="Disordered" evidence="1">
    <location>
        <begin position="213"/>
        <end position="348"/>
    </location>
</feature>
<keyword evidence="3" id="KW-1185">Reference proteome</keyword>
<dbReference type="Proteomes" id="UP000024837">
    <property type="component" value="Unassembled WGS sequence"/>
</dbReference>
<evidence type="ECO:0000256" key="1">
    <source>
        <dbReference type="SAM" id="MobiDB-lite"/>
    </source>
</evidence>
<accession>W7IFY1</accession>
<reference evidence="2 3" key="1">
    <citation type="submission" date="2013-05" db="EMBL/GenBank/DDBJ databases">
        <title>Drechslerella stenobrocha genome reveals carnivorous origination and mechanical trapping mechanism of predatory fungi.</title>
        <authorList>
            <person name="Liu X."/>
            <person name="Zhang W."/>
            <person name="Liu K."/>
        </authorList>
    </citation>
    <scope>NUCLEOTIDE SEQUENCE [LARGE SCALE GENOMIC DNA]</scope>
    <source>
        <strain evidence="2 3">248</strain>
    </source>
</reference>
<evidence type="ECO:0000313" key="3">
    <source>
        <dbReference type="Proteomes" id="UP000024837"/>
    </source>
</evidence>
<sequence length="348" mass="38115">MPSPALVVQRDAGPNANDSRPTLTIYAHQIANQASQTGSLLSSSLEKIAIEYDKLHKILQDTKSRIDGHDKVNNDFGGVLSKIDTLVTKQQATVLSLSETVEAIEEAHSTVEQTMCNLSTKIDIQSSMLERLVEHQRDYAESLAAFQLKLDAALEKNPRRSRLVSKLDFNQEQADVSLETVPTLPALTGQLPILLDTQSTESSLGMVAETPAPVKKPTRKLEALKETQSSNRVRVVRKTNINKAARQNTEGLRRSKRHRGPGLTLAAEPTPDEVFYGQSKDNSDTDSQALDNPKRQRTVGDSNYAKEQEVPSAADNSVDAPASKQQDNKRVLAGPATQEAWETDTTAP</sequence>
<dbReference type="OrthoDB" id="5380071at2759"/>
<evidence type="ECO:0000313" key="2">
    <source>
        <dbReference type="EMBL" id="EWC48075.1"/>
    </source>
</evidence>
<protein>
    <submittedName>
        <fullName evidence="2">Uncharacterized protein</fullName>
    </submittedName>
</protein>
<organism evidence="2 3">
    <name type="scientific">Drechslerella stenobrocha 248</name>
    <dbReference type="NCBI Taxonomy" id="1043628"/>
    <lineage>
        <taxon>Eukaryota</taxon>
        <taxon>Fungi</taxon>
        <taxon>Dikarya</taxon>
        <taxon>Ascomycota</taxon>
        <taxon>Pezizomycotina</taxon>
        <taxon>Orbiliomycetes</taxon>
        <taxon>Orbiliales</taxon>
        <taxon>Orbiliaceae</taxon>
        <taxon>Drechslerella</taxon>
    </lineage>
</organism>
<dbReference type="AlphaFoldDB" id="W7IFY1"/>
<gene>
    <name evidence="2" type="ORF">DRE_02654</name>
</gene>
<dbReference type="EMBL" id="KI966406">
    <property type="protein sequence ID" value="EWC48075.1"/>
    <property type="molecule type" value="Genomic_DNA"/>
</dbReference>
<dbReference type="HOGENOM" id="CLU_797002_0_0_1"/>
<name>W7IFY1_9PEZI</name>
<proteinExistence type="predicted"/>
<feature type="compositionally biased region" description="Polar residues" evidence="1">
    <location>
        <begin position="239"/>
        <end position="250"/>
    </location>
</feature>